<dbReference type="SUPFAM" id="SSF56281">
    <property type="entry name" value="Metallo-hydrolase/oxidoreductase"/>
    <property type="match status" value="1"/>
</dbReference>
<gene>
    <name evidence="1" type="ORF">METZ01_LOCUS502845</name>
</gene>
<protein>
    <recommendedName>
        <fullName evidence="2">Metallo-beta-lactamase domain-containing protein</fullName>
    </recommendedName>
</protein>
<dbReference type="EMBL" id="UINC01221592">
    <property type="protein sequence ID" value="SVE49991.1"/>
    <property type="molecule type" value="Genomic_DNA"/>
</dbReference>
<accession>A0A383DZT9</accession>
<evidence type="ECO:0000313" key="1">
    <source>
        <dbReference type="EMBL" id="SVE49991.1"/>
    </source>
</evidence>
<reference evidence="1" key="1">
    <citation type="submission" date="2018-05" db="EMBL/GenBank/DDBJ databases">
        <authorList>
            <person name="Lanie J.A."/>
            <person name="Ng W.-L."/>
            <person name="Kazmierczak K.M."/>
            <person name="Andrzejewski T.M."/>
            <person name="Davidsen T.M."/>
            <person name="Wayne K.J."/>
            <person name="Tettelin H."/>
            <person name="Glass J.I."/>
            <person name="Rusch D."/>
            <person name="Podicherti R."/>
            <person name="Tsui H.-C.T."/>
            <person name="Winkler M.E."/>
        </authorList>
    </citation>
    <scope>NUCLEOTIDE SEQUENCE</scope>
</reference>
<dbReference type="Gene3D" id="3.60.15.10">
    <property type="entry name" value="Ribonuclease Z/Hydroxyacylglutathione hydrolase-like"/>
    <property type="match status" value="1"/>
</dbReference>
<dbReference type="InterPro" id="IPR036866">
    <property type="entry name" value="RibonucZ/Hydroxyglut_hydro"/>
</dbReference>
<sequence length="182" mass="21030">MVEKDGVQLLNDPWVKGSVFWRSWWNYPPVSDELVNSLKPDFINLTHIHWDHFQAVSLRLFPKKTPIIVPWASSNRMERDLKYLGFNDVIPLKHGQSLKLDTDFELISYHIGYLGHVIDSAVILKDGNTTLLNMNDSKFMGLPLKQILKKHKPIDFVFLSFSPANSRLSYEVMGNESVLFDD</sequence>
<organism evidence="1">
    <name type="scientific">marine metagenome</name>
    <dbReference type="NCBI Taxonomy" id="408172"/>
    <lineage>
        <taxon>unclassified sequences</taxon>
        <taxon>metagenomes</taxon>
        <taxon>ecological metagenomes</taxon>
    </lineage>
</organism>
<evidence type="ECO:0008006" key="2">
    <source>
        <dbReference type="Google" id="ProtNLM"/>
    </source>
</evidence>
<feature type="non-terminal residue" evidence="1">
    <location>
        <position position="182"/>
    </location>
</feature>
<dbReference type="AlphaFoldDB" id="A0A383DZT9"/>
<name>A0A383DZT9_9ZZZZ</name>
<proteinExistence type="predicted"/>